<dbReference type="Proteomes" id="UP000000361">
    <property type="component" value="Chromosome 2"/>
</dbReference>
<evidence type="ECO:0000313" key="2">
    <source>
        <dbReference type="Proteomes" id="UP000000361"/>
    </source>
</evidence>
<reference evidence="2" key="1">
    <citation type="submission" date="2006-12" db="EMBL/GenBank/DDBJ databases">
        <title>Complete sequence of chromosome 2 of Paracoccus denitrificans PD1222.</title>
        <authorList>
            <person name="Copeland A."/>
            <person name="Lucas S."/>
            <person name="Lapidus A."/>
            <person name="Barry K."/>
            <person name="Detter J.C."/>
            <person name="Glavina del Rio T."/>
            <person name="Hammon N."/>
            <person name="Israni S."/>
            <person name="Dalin E."/>
            <person name="Tice H."/>
            <person name="Pitluck S."/>
            <person name="Munk A.C."/>
            <person name="Brettin T."/>
            <person name="Bruce D."/>
            <person name="Han C."/>
            <person name="Tapia R."/>
            <person name="Gilna P."/>
            <person name="Schmutz J."/>
            <person name="Larimer F."/>
            <person name="Land M."/>
            <person name="Hauser L."/>
            <person name="Kyrpides N."/>
            <person name="Lykidis A."/>
            <person name="Spiro S."/>
            <person name="Richardson D.J."/>
            <person name="Moir J.W.B."/>
            <person name="Ferguson S.J."/>
            <person name="van Spanning R.J.M."/>
            <person name="Richardson P."/>
        </authorList>
    </citation>
    <scope>NUCLEOTIDE SEQUENCE [LARGE SCALE GENOMIC DNA]</scope>
    <source>
        <strain evidence="2">Pd 1222</strain>
    </source>
</reference>
<dbReference type="HOGENOM" id="CLU_2303194_0_0_5"/>
<proteinExistence type="predicted"/>
<dbReference type="EMBL" id="CP000490">
    <property type="protein sequence ID" value="ABL71261.1"/>
    <property type="molecule type" value="Genomic_DNA"/>
</dbReference>
<accession>A1B6W7</accession>
<sequence>MTPHALPLSQPGACFRFSQPYHDPLRAPTTSFTFQTRVGVEWPLPSKLGAIRLASESSPESWIAAPLIVERDFPIFVDSNRKPVPILSCIARHHGGGGMQ</sequence>
<gene>
    <name evidence="1" type="ordered locus">Pden_3180</name>
</gene>
<protein>
    <submittedName>
        <fullName evidence="1">Uncharacterized protein</fullName>
    </submittedName>
</protein>
<dbReference type="EnsemblBacteria" id="ABL71261">
    <property type="protein sequence ID" value="ABL71261"/>
    <property type="gene ID" value="Pden_3180"/>
</dbReference>
<name>A1B6W7_PARDP</name>
<dbReference type="STRING" id="318586.Pden_3180"/>
<organism evidence="1 2">
    <name type="scientific">Paracoccus denitrificans (strain Pd 1222)</name>
    <dbReference type="NCBI Taxonomy" id="318586"/>
    <lineage>
        <taxon>Bacteria</taxon>
        <taxon>Pseudomonadati</taxon>
        <taxon>Pseudomonadota</taxon>
        <taxon>Alphaproteobacteria</taxon>
        <taxon>Rhodobacterales</taxon>
        <taxon>Paracoccaceae</taxon>
        <taxon>Paracoccus</taxon>
    </lineage>
</organism>
<keyword evidence="2" id="KW-1185">Reference proteome</keyword>
<dbReference type="KEGG" id="pde:Pden_3180"/>
<evidence type="ECO:0000313" key="1">
    <source>
        <dbReference type="EMBL" id="ABL71261.1"/>
    </source>
</evidence>
<dbReference type="AlphaFoldDB" id="A1B6W7"/>